<dbReference type="OrthoDB" id="3243290at2"/>
<dbReference type="SUPFAM" id="SSF51735">
    <property type="entry name" value="NAD(P)-binding Rossmann-fold domains"/>
    <property type="match status" value="1"/>
</dbReference>
<dbReference type="GO" id="GO:0003955">
    <property type="term" value="F:NAD(P)H dehydrogenase (quinone) activity"/>
    <property type="evidence" value="ECO:0007669"/>
    <property type="project" value="UniProtKB-EC"/>
</dbReference>
<gene>
    <name evidence="2" type="ORF">BPSY_0374</name>
</gene>
<dbReference type="Proteomes" id="UP000029050">
    <property type="component" value="Unassembled WGS sequence"/>
</dbReference>
<dbReference type="EC" id="1.6.5.2" evidence="2"/>
<dbReference type="Gene3D" id="3.90.25.10">
    <property type="entry name" value="UDP-galactose 4-epimerase, domain 1"/>
    <property type="match status" value="1"/>
</dbReference>
<dbReference type="Gene3D" id="3.40.50.720">
    <property type="entry name" value="NAD(P)-binding Rossmann-like Domain"/>
    <property type="match status" value="1"/>
</dbReference>
<organism evidence="2 3">
    <name type="scientific">Bifidobacterium psychraerophilum</name>
    <dbReference type="NCBI Taxonomy" id="218140"/>
    <lineage>
        <taxon>Bacteria</taxon>
        <taxon>Bacillati</taxon>
        <taxon>Actinomycetota</taxon>
        <taxon>Actinomycetes</taxon>
        <taxon>Bifidobacteriales</taxon>
        <taxon>Bifidobacteriaceae</taxon>
        <taxon>Bifidobacterium</taxon>
    </lineage>
</organism>
<evidence type="ECO:0000313" key="3">
    <source>
        <dbReference type="Proteomes" id="UP000029050"/>
    </source>
</evidence>
<accession>A0A087CJ28</accession>
<evidence type="ECO:0000313" key="2">
    <source>
        <dbReference type="EMBL" id="KFI83278.1"/>
    </source>
</evidence>
<keyword evidence="2" id="KW-0560">Oxidoreductase</keyword>
<proteinExistence type="predicted"/>
<dbReference type="RefSeq" id="WP_033495602.1">
    <property type="nucleotide sequence ID" value="NZ_BAABVZ010000001.1"/>
</dbReference>
<dbReference type="GeneID" id="98299585"/>
<dbReference type="InterPro" id="IPR052718">
    <property type="entry name" value="NmrA-type_oxidoreductase"/>
</dbReference>
<dbReference type="Pfam" id="PF05368">
    <property type="entry name" value="NmrA"/>
    <property type="match status" value="1"/>
</dbReference>
<evidence type="ECO:0000259" key="1">
    <source>
        <dbReference type="Pfam" id="PF05368"/>
    </source>
</evidence>
<dbReference type="AlphaFoldDB" id="A0A087CJ28"/>
<comment type="caution">
    <text evidence="2">The sequence shown here is derived from an EMBL/GenBank/DDBJ whole genome shotgun (WGS) entry which is preliminary data.</text>
</comment>
<dbReference type="PANTHER" id="PTHR47129:SF1">
    <property type="entry name" value="NMRA-LIKE DOMAIN-CONTAINING PROTEIN"/>
    <property type="match status" value="1"/>
</dbReference>
<keyword evidence="3" id="KW-1185">Reference proteome</keyword>
<feature type="domain" description="NmrA-like" evidence="1">
    <location>
        <begin position="41"/>
        <end position="239"/>
    </location>
</feature>
<sequence length="312" mass="34161">MKYAITGVDGQLSGKITALMFDEVDADQLILITPFPERIPKENIAAWESAGAVVRKADYSNPDELAKALQGADAGFMVSAMTVGEVRQQQHRNAVDAFKNAGVGRIVYSSGFKADEEVPASVVIVDHHATELYIKQSGLSWNVFRDNLYLENYLYAFAQIALDEGTWRTCAGDTPAYLVAKDDCAAAGAQLLLGHGERNRGYNITGSEAVSVRQLCELVSKHAGIDIVYDSMTEEELYSYYDSLHVPRQATGDFSQSPYLWCSDDIVTNEAAIRDAFLDNKSDDVELLTGRVARTAADLIEGAARSWNLNKA</sequence>
<dbReference type="STRING" id="218140.BPSY_0374"/>
<dbReference type="EMBL" id="JGZI01000007">
    <property type="protein sequence ID" value="KFI83278.1"/>
    <property type="molecule type" value="Genomic_DNA"/>
</dbReference>
<protein>
    <submittedName>
        <fullName evidence="2">NmrA-like protein</fullName>
        <ecNumber evidence="2">1.6.5.2</ecNumber>
    </submittedName>
</protein>
<dbReference type="InterPro" id="IPR036291">
    <property type="entry name" value="NAD(P)-bd_dom_sf"/>
</dbReference>
<dbReference type="InterPro" id="IPR008030">
    <property type="entry name" value="NmrA-like"/>
</dbReference>
<reference evidence="2 3" key="1">
    <citation type="submission" date="2014-03" db="EMBL/GenBank/DDBJ databases">
        <title>Genomics of Bifidobacteria.</title>
        <authorList>
            <person name="Ventura M."/>
            <person name="Milani C."/>
            <person name="Lugli G.A."/>
        </authorList>
    </citation>
    <scope>NUCLEOTIDE SEQUENCE [LARGE SCALE GENOMIC DNA]</scope>
    <source>
        <strain evidence="2 3">LMG 21775</strain>
    </source>
</reference>
<name>A0A087CJ28_9BIFI</name>
<dbReference type="PANTHER" id="PTHR47129">
    <property type="entry name" value="QUINONE OXIDOREDUCTASE 2"/>
    <property type="match status" value="1"/>
</dbReference>
<dbReference type="eggNOG" id="COG0702">
    <property type="taxonomic scope" value="Bacteria"/>
</dbReference>